<dbReference type="AlphaFoldDB" id="A0A1Y1UDP6"/>
<reference evidence="4 5" key="1">
    <citation type="submission" date="2017-03" db="EMBL/GenBank/DDBJ databases">
        <title>Widespread Adenine N6-methylation of Active Genes in Fungi.</title>
        <authorList>
            <consortium name="DOE Joint Genome Institute"/>
            <person name="Mondo S.J."/>
            <person name="Dannebaum R.O."/>
            <person name="Kuo R.C."/>
            <person name="Louie K.B."/>
            <person name="Bewick A.J."/>
            <person name="Labutti K."/>
            <person name="Haridas S."/>
            <person name="Kuo A."/>
            <person name="Salamov A."/>
            <person name="Ahrendt S.R."/>
            <person name="Lau R."/>
            <person name="Bowen B.P."/>
            <person name="Lipzen A."/>
            <person name="Sullivan W."/>
            <person name="Andreopoulos W.B."/>
            <person name="Clum A."/>
            <person name="Lindquist E."/>
            <person name="Daum C."/>
            <person name="Northen T.R."/>
            <person name="Ramamoorthy G."/>
            <person name="Schmitz R.J."/>
            <person name="Gryganskyi A."/>
            <person name="Culley D."/>
            <person name="Magnuson J."/>
            <person name="James T.Y."/>
            <person name="O'Malley M.A."/>
            <person name="Stajich J.E."/>
            <person name="Spatafora J.W."/>
            <person name="Visel A."/>
            <person name="Grigoriev I.V."/>
        </authorList>
    </citation>
    <scope>NUCLEOTIDE SEQUENCE [LARGE SCALE GENOMIC DNA]</scope>
    <source>
        <strain evidence="4 5">NRRL Y-17943</strain>
    </source>
</reference>
<dbReference type="Gene3D" id="3.40.50.720">
    <property type="entry name" value="NAD(P)-binding Rossmann-like Domain"/>
    <property type="match status" value="1"/>
</dbReference>
<proteinExistence type="predicted"/>
<dbReference type="InterPro" id="IPR020843">
    <property type="entry name" value="ER"/>
</dbReference>
<dbReference type="SUPFAM" id="SSF51735">
    <property type="entry name" value="NAD(P)-binding Rossmann-fold domains"/>
    <property type="match status" value="1"/>
</dbReference>
<name>A0A1Y1UDP6_9TREE</name>
<dbReference type="PANTHER" id="PTHR48106">
    <property type="entry name" value="QUINONE OXIDOREDUCTASE PIG3-RELATED"/>
    <property type="match status" value="1"/>
</dbReference>
<dbReference type="InterPro" id="IPR011032">
    <property type="entry name" value="GroES-like_sf"/>
</dbReference>
<dbReference type="Proteomes" id="UP000193218">
    <property type="component" value="Unassembled WGS sequence"/>
</dbReference>
<dbReference type="STRING" id="4999.A0A1Y1UDP6"/>
<evidence type="ECO:0000259" key="3">
    <source>
        <dbReference type="SMART" id="SM00829"/>
    </source>
</evidence>
<comment type="caution">
    <text evidence="4">The sequence shown here is derived from an EMBL/GenBank/DDBJ whole genome shotgun (WGS) entry which is preliminary data.</text>
</comment>
<dbReference type="CDD" id="cd05276">
    <property type="entry name" value="p53_inducible_oxidoreductase"/>
    <property type="match status" value="1"/>
</dbReference>
<dbReference type="InParanoid" id="A0A1Y1UDP6"/>
<dbReference type="EMBL" id="NBSH01000010">
    <property type="protein sequence ID" value="ORX35644.1"/>
    <property type="molecule type" value="Genomic_DNA"/>
</dbReference>
<dbReference type="SUPFAM" id="SSF50129">
    <property type="entry name" value="GroES-like"/>
    <property type="match status" value="1"/>
</dbReference>
<dbReference type="InterPro" id="IPR013149">
    <property type="entry name" value="ADH-like_C"/>
</dbReference>
<dbReference type="RefSeq" id="XP_021869808.1">
    <property type="nucleotide sequence ID" value="XM_022016393.1"/>
</dbReference>
<feature type="domain" description="Enoyl reductase (ER)" evidence="3">
    <location>
        <begin position="43"/>
        <end position="359"/>
    </location>
</feature>
<dbReference type="SMART" id="SM00829">
    <property type="entry name" value="PKS_ER"/>
    <property type="match status" value="1"/>
</dbReference>
<dbReference type="InterPro" id="IPR014189">
    <property type="entry name" value="Quinone_OxRdtase_PIG3"/>
</dbReference>
<dbReference type="Pfam" id="PF08240">
    <property type="entry name" value="ADH_N"/>
    <property type="match status" value="1"/>
</dbReference>
<dbReference type="InterPro" id="IPR036291">
    <property type="entry name" value="NAD(P)-bd_dom_sf"/>
</dbReference>
<organism evidence="4 5">
    <name type="scientific">Kockovaella imperatae</name>
    <dbReference type="NCBI Taxonomy" id="4999"/>
    <lineage>
        <taxon>Eukaryota</taxon>
        <taxon>Fungi</taxon>
        <taxon>Dikarya</taxon>
        <taxon>Basidiomycota</taxon>
        <taxon>Agaricomycotina</taxon>
        <taxon>Tremellomycetes</taxon>
        <taxon>Tremellales</taxon>
        <taxon>Cuniculitremaceae</taxon>
        <taxon>Kockovaella</taxon>
    </lineage>
</organism>
<evidence type="ECO:0000313" key="4">
    <source>
        <dbReference type="EMBL" id="ORX35644.1"/>
    </source>
</evidence>
<dbReference type="GO" id="GO:0016651">
    <property type="term" value="F:oxidoreductase activity, acting on NAD(P)H"/>
    <property type="evidence" value="ECO:0007669"/>
    <property type="project" value="TreeGrafter"/>
</dbReference>
<dbReference type="InterPro" id="IPR013154">
    <property type="entry name" value="ADH-like_N"/>
</dbReference>
<dbReference type="PANTHER" id="PTHR48106:SF18">
    <property type="entry name" value="QUINONE OXIDOREDUCTASE PIG3"/>
    <property type="match status" value="1"/>
</dbReference>
<evidence type="ECO:0000256" key="1">
    <source>
        <dbReference type="ARBA" id="ARBA00022857"/>
    </source>
</evidence>
<dbReference type="Gene3D" id="3.90.180.10">
    <property type="entry name" value="Medium-chain alcohol dehydrogenases, catalytic domain"/>
    <property type="match status" value="1"/>
</dbReference>
<evidence type="ECO:0000313" key="5">
    <source>
        <dbReference type="Proteomes" id="UP000193218"/>
    </source>
</evidence>
<sequence>MTWTHVGSIRSPALSTLRLSHTSTRSYTIPLTMRAILIKDGKGPADNLYIGEEATPKPKQGEVQVKNFGLNRMDLLQREGNYPLPPQASKTILGVEFAGTVSELGDGAKAFNVGDEVFGLAYGGAYAEYIANPEQMTLPKPSNLSWEEVGGMLETWLTGYQALFLEGGMKKGANVLIHAGASGVGIAAIQLALHVGHANKVFTTCGSDEKVKFLKQLGHDDRLHVINYKTQKFAEEIKTVADGVDLIVDFVGKDYFEDNIASLNRDGTMIYLAFLSGAKVENANLANILYKRLTIKGSTLRSRDPAYQGRLLKEFKENALGLITDGKMNVLIHEVYPWDKVADAHREMQANKNSGKIVFKVT</sequence>
<dbReference type="Pfam" id="PF00107">
    <property type="entry name" value="ADH_zinc_N"/>
    <property type="match status" value="1"/>
</dbReference>
<keyword evidence="5" id="KW-1185">Reference proteome</keyword>
<dbReference type="GeneID" id="33558202"/>
<dbReference type="GO" id="GO:0070402">
    <property type="term" value="F:NADPH binding"/>
    <property type="evidence" value="ECO:0007669"/>
    <property type="project" value="TreeGrafter"/>
</dbReference>
<protein>
    <recommendedName>
        <fullName evidence="3">Enoyl reductase (ER) domain-containing protein</fullName>
    </recommendedName>
</protein>
<keyword evidence="1" id="KW-0521">NADP</keyword>
<keyword evidence="2" id="KW-0560">Oxidoreductase</keyword>
<evidence type="ECO:0000256" key="2">
    <source>
        <dbReference type="ARBA" id="ARBA00023002"/>
    </source>
</evidence>
<dbReference type="NCBIfam" id="TIGR02824">
    <property type="entry name" value="quinone_pig3"/>
    <property type="match status" value="1"/>
</dbReference>
<accession>A0A1Y1UDP6</accession>
<dbReference type="OrthoDB" id="203908at2759"/>
<gene>
    <name evidence="4" type="ORF">BD324DRAFT_630987</name>
</gene>